<feature type="transmembrane region" description="Helical" evidence="1">
    <location>
        <begin position="51"/>
        <end position="69"/>
    </location>
</feature>
<accession>A0A9K3D8J4</accession>
<evidence type="ECO:0000313" key="3">
    <source>
        <dbReference type="Proteomes" id="UP000265618"/>
    </source>
</evidence>
<gene>
    <name evidence="2" type="ORF">KIPB_012197</name>
</gene>
<reference evidence="2 3" key="1">
    <citation type="journal article" date="2018" name="PLoS ONE">
        <title>The draft genome of Kipferlia bialata reveals reductive genome evolution in fornicate parasites.</title>
        <authorList>
            <person name="Tanifuji G."/>
            <person name="Takabayashi S."/>
            <person name="Kume K."/>
            <person name="Takagi M."/>
            <person name="Nakayama T."/>
            <person name="Kamikawa R."/>
            <person name="Inagaki Y."/>
            <person name="Hashimoto T."/>
        </authorList>
    </citation>
    <scope>NUCLEOTIDE SEQUENCE [LARGE SCALE GENOMIC DNA]</scope>
    <source>
        <strain evidence="2">NY0173</strain>
    </source>
</reference>
<keyword evidence="3" id="KW-1185">Reference proteome</keyword>
<proteinExistence type="predicted"/>
<dbReference type="AlphaFoldDB" id="A0A9K3D8J4"/>
<protein>
    <submittedName>
        <fullName evidence="2">Uncharacterized protein</fullName>
    </submittedName>
</protein>
<keyword evidence="1" id="KW-0472">Membrane</keyword>
<name>A0A9K3D8J4_9EUKA</name>
<evidence type="ECO:0000256" key="1">
    <source>
        <dbReference type="SAM" id="Phobius"/>
    </source>
</evidence>
<sequence length="140" mass="15321">AYHFIFHLCTQDTRNKHKGLYVLAWAYVAMTVCDMVGKFTVEYYSTQYDGFFGTFVHCMRACIILNRLFQICGEIFFFRTVVFTDFLMTGSFSAKAKSASLEGGMSSASPVGDLAQYSASAGIGAGVVLCMRSGSSSSDV</sequence>
<keyword evidence="1" id="KW-0812">Transmembrane</keyword>
<keyword evidence="1" id="KW-1133">Transmembrane helix</keyword>
<organism evidence="2 3">
    <name type="scientific">Kipferlia bialata</name>
    <dbReference type="NCBI Taxonomy" id="797122"/>
    <lineage>
        <taxon>Eukaryota</taxon>
        <taxon>Metamonada</taxon>
        <taxon>Carpediemonas-like organisms</taxon>
        <taxon>Kipferlia</taxon>
    </lineage>
</organism>
<dbReference type="Proteomes" id="UP000265618">
    <property type="component" value="Unassembled WGS sequence"/>
</dbReference>
<feature type="transmembrane region" description="Helical" evidence="1">
    <location>
        <begin position="20"/>
        <end position="39"/>
    </location>
</feature>
<feature type="non-terminal residue" evidence="2">
    <location>
        <position position="1"/>
    </location>
</feature>
<feature type="non-terminal residue" evidence="2">
    <location>
        <position position="140"/>
    </location>
</feature>
<evidence type="ECO:0000313" key="2">
    <source>
        <dbReference type="EMBL" id="GIQ89665.1"/>
    </source>
</evidence>
<comment type="caution">
    <text evidence="2">The sequence shown here is derived from an EMBL/GenBank/DDBJ whole genome shotgun (WGS) entry which is preliminary data.</text>
</comment>
<dbReference type="EMBL" id="BDIP01005291">
    <property type="protein sequence ID" value="GIQ89665.1"/>
    <property type="molecule type" value="Genomic_DNA"/>
</dbReference>